<organism evidence="1 2">
    <name type="scientific">Candidatus Thiodiazotropha endoloripes</name>
    <dbReference type="NCBI Taxonomy" id="1818881"/>
    <lineage>
        <taxon>Bacteria</taxon>
        <taxon>Pseudomonadati</taxon>
        <taxon>Pseudomonadota</taxon>
        <taxon>Gammaproteobacteria</taxon>
        <taxon>Chromatiales</taxon>
        <taxon>Sedimenticolaceae</taxon>
        <taxon>Candidatus Thiodiazotropha</taxon>
    </lineage>
</organism>
<evidence type="ECO:0000313" key="2">
    <source>
        <dbReference type="Proteomes" id="UP000094849"/>
    </source>
</evidence>
<dbReference type="AlphaFoldDB" id="A0A1E2UP06"/>
<dbReference type="RefSeq" id="WP_069024216.1">
    <property type="nucleotide sequence ID" value="NZ_LVJZ01000003.1"/>
</dbReference>
<keyword evidence="2" id="KW-1185">Reference proteome</keyword>
<reference evidence="1 2" key="1">
    <citation type="submission" date="2016-03" db="EMBL/GenBank/DDBJ databases">
        <title>Chemosynthetic sulphur-oxidizing symbionts of marine invertebrate animals are capable of nitrogen fixation.</title>
        <authorList>
            <person name="Petersen J.M."/>
            <person name="Kemper A."/>
            <person name="Gruber-Vodicka H."/>
            <person name="Cardini U."/>
            <person name="Geest Mvander."/>
            <person name="Kleiner M."/>
            <person name="Bulgheresi S."/>
            <person name="Fussmann M."/>
            <person name="Herbold C."/>
            <person name="Seah B.K.B."/>
            <person name="Antony C.Paul."/>
            <person name="Liu D."/>
            <person name="Belitz A."/>
            <person name="Weber M."/>
        </authorList>
    </citation>
    <scope>NUCLEOTIDE SEQUENCE [LARGE SCALE GENOMIC DNA]</scope>
    <source>
        <strain evidence="1">G_D</strain>
    </source>
</reference>
<proteinExistence type="predicted"/>
<dbReference type="Proteomes" id="UP000094849">
    <property type="component" value="Unassembled WGS sequence"/>
</dbReference>
<evidence type="ECO:0000313" key="1">
    <source>
        <dbReference type="EMBL" id="ODB96262.1"/>
    </source>
</evidence>
<protein>
    <recommendedName>
        <fullName evidence="3">Sulfotransferase domain-containing protein</fullName>
    </recommendedName>
</protein>
<comment type="caution">
    <text evidence="1">The sequence shown here is derived from an EMBL/GenBank/DDBJ whole genome shotgun (WGS) entry which is preliminary data.</text>
</comment>
<accession>A0A1E2UP06</accession>
<dbReference type="EMBL" id="LVJZ01000003">
    <property type="protein sequence ID" value="ODB96262.1"/>
    <property type="molecule type" value="Genomic_DNA"/>
</dbReference>
<name>A0A1E2UP06_9GAMM</name>
<sequence length="344" mass="39661">MKKILKPNKRLLLSQLLWKKRLNKQQLPHAGYMGNGGDIHLVLGVDGTGISHFVQLLSQSLPENHYIHHPLVKFEPKLTLSNHGERLAMPYQKVLTADHPMSRVYRIYVEREQAEKRYDLMAEDREAPPDPILILKESHGLLATEALLRELKCHCLLYLSDPVLLAEQMFSKEGIETAYLDFESEAVMDPAFLKRFLAKDLRPALHAYKLIQRLSSRRQRRVQMKIFTIALIQHMFRMLAARYPELATLVDAAVIEDDPKRLEFPLVNWLGPENLHCATRVIGNSTFTQEGQQALRWTRSWPESITSFEALSNKDVKLAYKLLIDHHLMSDESKRKTWAGKSVA</sequence>
<evidence type="ECO:0008006" key="3">
    <source>
        <dbReference type="Google" id="ProtNLM"/>
    </source>
</evidence>
<gene>
    <name evidence="1" type="ORF">A3196_05485</name>
</gene>